<dbReference type="Pfam" id="PF17802">
    <property type="entry name" value="SpaA"/>
    <property type="match status" value="2"/>
</dbReference>
<keyword evidence="1" id="KW-0812">Transmembrane</keyword>
<keyword evidence="1" id="KW-1133">Transmembrane helix</keyword>
<evidence type="ECO:0000259" key="4">
    <source>
        <dbReference type="Pfam" id="PF18202"/>
    </source>
</evidence>
<feature type="domain" description="Thioester" evidence="5">
    <location>
        <begin position="40"/>
        <end position="172"/>
    </location>
</feature>
<dbReference type="InterPro" id="IPR013783">
    <property type="entry name" value="Ig-like_fold"/>
</dbReference>
<dbReference type="Pfam" id="PF20610">
    <property type="entry name" value="TED_2"/>
    <property type="match status" value="1"/>
</dbReference>
<comment type="caution">
    <text evidence="6">The sequence shown here is derived from an EMBL/GenBank/DDBJ whole genome shotgun (WGS) entry which is preliminary data.</text>
</comment>
<feature type="transmembrane region" description="Helical" evidence="1">
    <location>
        <begin position="929"/>
        <end position="948"/>
    </location>
</feature>
<dbReference type="Proteomes" id="UP000824159">
    <property type="component" value="Unassembled WGS sequence"/>
</dbReference>
<dbReference type="AlphaFoldDB" id="A0A9D1HEQ8"/>
<dbReference type="InterPro" id="IPR046751">
    <property type="entry name" value="TED_2"/>
</dbReference>
<reference evidence="6" key="1">
    <citation type="submission" date="2020-10" db="EMBL/GenBank/DDBJ databases">
        <authorList>
            <person name="Gilroy R."/>
        </authorList>
    </citation>
    <scope>NUCLEOTIDE SEQUENCE</scope>
    <source>
        <strain evidence="6">CHK176-22527</strain>
    </source>
</reference>
<dbReference type="EMBL" id="DVLX01000062">
    <property type="protein sequence ID" value="HIT99622.1"/>
    <property type="molecule type" value="Genomic_DNA"/>
</dbReference>
<sequence length="963" mass="105334">MQNIRKKNRSRILAGLLCIALLIGMMPFNAINAHAADGKITIRVGERIDYSSHFTHYFYAGDKESPVYCAQPQLPTPGSGTYSYSFLKPDSVLAKCLYYGYGGPGFSEYTDKTLSGQWDGKDDAYALTHIIISIAYDKTTSEDVDPFRGLSGTWKTKAQNLYNYVKSLPDPPVNYRAYLIKVDGCQDLLGSFNDTGSIKLKKASANGVVTDGNPNYSLAGAKYGVYYGSELIGTITTDSSGEGSLDNVLVANYTVKEIAPSKGYAIDVSGHNVSVKADTTVTVNVKEVPQVNPMDLVLQKLDLETGESSPQGGASLVGAEFTVDFYKAKAESSVSGMEPERSWTFKTDENGQIKFTKEYLVSGDDFYYANDGKTISLPLGKVVIKEKKAPEGYLLSDAVYTVNITSEGTAETVRTYNAPDAPEQVKRGDLEFVKVSDGDLNRLANVPFQITSLTTGESHILVTDKNGYASTSAEWNPHTANTNRGETSEDGIWFGTSAPDDNKGALIYDDYELEELRCEANKGMKLLKFKVSVYKDSVTIPLGTLTDDRIEIGTEALDEETGTHFGKAEDTVIIVDTVSYEGLEKGKEYKLIGTLMDKETGEPIKQDGKAVTSETTFVARDESGKVSVEFEVEGKLLRGKAVVAFEKLYYEDIELAIHADIEDEEQSVYYPEIGTQAKDKESGLNKSIANEKVTIVDTISYEGLQKGKTYTLKGTLMDKETEKPLLIGGEEITVVKKFKAEDISGEVSVEFVINASDLDGKEIVVFESLYKGDRELAVHADIEDEGQTIFFPEIGTTAKDGSDGDKILSSDGEVTIVDTVEYDGLIEGRSYTLKGTLMDKDTEKQVLIDGNAITAEATFIAEKESGTAEVTFKFDAGRLNGKDLVVFETLYYADSDIEVADHKDIEDEGQTVTVEKPVMPDTPKTGDDFNVWIWIALLVIASGTIAALQIRKKNGQENTDDEE</sequence>
<organism evidence="6 7">
    <name type="scientific">Candidatus Allocopromorpha excrementavium</name>
    <dbReference type="NCBI Taxonomy" id="2840741"/>
    <lineage>
        <taxon>Bacteria</taxon>
        <taxon>Bacillati</taxon>
        <taxon>Bacillota</taxon>
        <taxon>Clostridia</taxon>
        <taxon>Eubacteriales</taxon>
        <taxon>Eubacteriaceae</taxon>
        <taxon>Eubacteriaceae incertae sedis</taxon>
        <taxon>Candidatus Allocopromorpha</taxon>
    </lineage>
</organism>
<feature type="domain" description="SpaA-like prealbumin fold" evidence="3">
    <location>
        <begin position="312"/>
        <end position="416"/>
    </location>
</feature>
<feature type="chain" id="PRO_5038437444" evidence="2">
    <location>
        <begin position="36"/>
        <end position="963"/>
    </location>
</feature>
<evidence type="ECO:0000313" key="6">
    <source>
        <dbReference type="EMBL" id="HIT99622.1"/>
    </source>
</evidence>
<protein>
    <submittedName>
        <fullName evidence="6">VaFE repeat-containing surface-anchored protein</fullName>
    </submittedName>
</protein>
<dbReference type="Gene3D" id="2.60.40.3930">
    <property type="match status" value="3"/>
</dbReference>
<evidence type="ECO:0000256" key="1">
    <source>
        <dbReference type="SAM" id="Phobius"/>
    </source>
</evidence>
<feature type="domain" description="T-Q ester bond containing" evidence="4">
    <location>
        <begin position="792"/>
        <end position="914"/>
    </location>
</feature>
<keyword evidence="1" id="KW-0472">Membrane</keyword>
<proteinExistence type="predicted"/>
<reference evidence="6" key="2">
    <citation type="journal article" date="2021" name="PeerJ">
        <title>Extensive microbial diversity within the chicken gut microbiome revealed by metagenomics and culture.</title>
        <authorList>
            <person name="Gilroy R."/>
            <person name="Ravi A."/>
            <person name="Getino M."/>
            <person name="Pursley I."/>
            <person name="Horton D.L."/>
            <person name="Alikhan N.F."/>
            <person name="Baker D."/>
            <person name="Gharbi K."/>
            <person name="Hall N."/>
            <person name="Watson M."/>
            <person name="Adriaenssens E.M."/>
            <person name="Foster-Nyarko E."/>
            <person name="Jarju S."/>
            <person name="Secka A."/>
            <person name="Antonio M."/>
            <person name="Oren A."/>
            <person name="Chaudhuri R.R."/>
            <person name="La Ragione R."/>
            <person name="Hildebrand F."/>
            <person name="Pallen M.J."/>
        </authorList>
    </citation>
    <scope>NUCLEOTIDE SEQUENCE</scope>
    <source>
        <strain evidence="6">CHK176-22527</strain>
    </source>
</reference>
<keyword evidence="2" id="KW-0732">Signal</keyword>
<dbReference type="Pfam" id="PF18202">
    <property type="entry name" value="TQ"/>
    <property type="match status" value="3"/>
</dbReference>
<accession>A0A9D1HEQ8</accession>
<dbReference type="NCBIfam" id="NF033903">
    <property type="entry name" value="VaFE_rpt"/>
    <property type="match status" value="3"/>
</dbReference>
<dbReference type="Gene3D" id="2.60.40.10">
    <property type="entry name" value="Immunoglobulins"/>
    <property type="match status" value="2"/>
</dbReference>
<feature type="domain" description="SpaA-like prealbumin fold" evidence="3">
    <location>
        <begin position="210"/>
        <end position="287"/>
    </location>
</feature>
<feature type="signal peptide" evidence="2">
    <location>
        <begin position="1"/>
        <end position="35"/>
    </location>
</feature>
<name>A0A9D1HEQ8_9FIRM</name>
<evidence type="ECO:0000259" key="3">
    <source>
        <dbReference type="Pfam" id="PF17802"/>
    </source>
</evidence>
<evidence type="ECO:0000256" key="2">
    <source>
        <dbReference type="SAM" id="SignalP"/>
    </source>
</evidence>
<dbReference type="SUPFAM" id="SSF49478">
    <property type="entry name" value="Cna protein B-type domain"/>
    <property type="match status" value="1"/>
</dbReference>
<feature type="domain" description="T-Q ester bond containing" evidence="4">
    <location>
        <begin position="671"/>
        <end position="790"/>
    </location>
</feature>
<dbReference type="InterPro" id="IPR041100">
    <property type="entry name" value="TQ"/>
</dbReference>
<evidence type="ECO:0000313" key="7">
    <source>
        <dbReference type="Proteomes" id="UP000824159"/>
    </source>
</evidence>
<feature type="domain" description="T-Q ester bond containing" evidence="4">
    <location>
        <begin position="551"/>
        <end position="669"/>
    </location>
</feature>
<gene>
    <name evidence="6" type="ORF">IAD12_05155</name>
</gene>
<evidence type="ECO:0000259" key="5">
    <source>
        <dbReference type="Pfam" id="PF20610"/>
    </source>
</evidence>
<dbReference type="InterPro" id="IPR041033">
    <property type="entry name" value="SpaA_PFL_dom_1"/>
</dbReference>